<sequence>MRRGVNSRPQYPRVPRYFLHHHLWTTTYSCDADAGTDSGCVAGSVADTGSSSSSSSTGAWDGGLSIMERFKRMVLEYKARFAELSKYAPHIVVDDHRKAKKFVMGLKPSLRSRLVAFDHRILDKALSAACRQEGEMDQYIEEERAAQKRIVAPFQRQDRKKAVVYQQPQHSVAAPS</sequence>
<evidence type="ECO:0000313" key="1">
    <source>
        <dbReference type="EMBL" id="MQM09469.1"/>
    </source>
</evidence>
<comment type="caution">
    <text evidence="1">The sequence shown here is derived from an EMBL/GenBank/DDBJ whole genome shotgun (WGS) entry which is preliminary data.</text>
</comment>
<protein>
    <submittedName>
        <fullName evidence="1">Uncharacterized protein</fullName>
    </submittedName>
</protein>
<gene>
    <name evidence="1" type="ORF">Taro_042342</name>
</gene>
<dbReference type="PROSITE" id="PS51257">
    <property type="entry name" value="PROKAR_LIPOPROTEIN"/>
    <property type="match status" value="1"/>
</dbReference>
<dbReference type="Proteomes" id="UP000652761">
    <property type="component" value="Unassembled WGS sequence"/>
</dbReference>
<organism evidence="1 2">
    <name type="scientific">Colocasia esculenta</name>
    <name type="common">Wild taro</name>
    <name type="synonym">Arum esculentum</name>
    <dbReference type="NCBI Taxonomy" id="4460"/>
    <lineage>
        <taxon>Eukaryota</taxon>
        <taxon>Viridiplantae</taxon>
        <taxon>Streptophyta</taxon>
        <taxon>Embryophyta</taxon>
        <taxon>Tracheophyta</taxon>
        <taxon>Spermatophyta</taxon>
        <taxon>Magnoliopsida</taxon>
        <taxon>Liliopsida</taxon>
        <taxon>Araceae</taxon>
        <taxon>Aroideae</taxon>
        <taxon>Colocasieae</taxon>
        <taxon>Colocasia</taxon>
    </lineage>
</organism>
<dbReference type="AlphaFoldDB" id="A0A843WI72"/>
<evidence type="ECO:0000313" key="2">
    <source>
        <dbReference type="Proteomes" id="UP000652761"/>
    </source>
</evidence>
<dbReference type="EMBL" id="NMUH01004387">
    <property type="protein sequence ID" value="MQM09469.1"/>
    <property type="molecule type" value="Genomic_DNA"/>
</dbReference>
<accession>A0A843WI72</accession>
<name>A0A843WI72_COLES</name>
<keyword evidence="2" id="KW-1185">Reference proteome</keyword>
<reference evidence="1" key="1">
    <citation type="submission" date="2017-07" db="EMBL/GenBank/DDBJ databases">
        <title>Taro Niue Genome Assembly and Annotation.</title>
        <authorList>
            <person name="Atibalentja N."/>
            <person name="Keating K."/>
            <person name="Fields C.J."/>
        </authorList>
    </citation>
    <scope>NUCLEOTIDE SEQUENCE</scope>
    <source>
        <strain evidence="1">Niue_2</strain>
        <tissue evidence="1">Leaf</tissue>
    </source>
</reference>
<proteinExistence type="predicted"/>